<evidence type="ECO:0000256" key="8">
    <source>
        <dbReference type="RuleBase" id="RU003971"/>
    </source>
</evidence>
<sequence>MDTQSDAVGHEETDAKGHEETDAKGHEETDAKGNPEGPSIPVPSSYIIDRPLMTKEDFESDVYNMDHENRGMAIIINNKTFQPHLRLPVRSGTDADSMALFSTFNAMGFDVKAYNDMTVQEMGQILYKASKEDEYHRQSDCFMCAILSHGEEGVIYGTDAKTDLQSLLRYFKGNACPGLVGKPKIFFIQACQGQKFDEGVALDVADAKGTMPKEISIKKIPSEADFLLAYSVVPGFYSWRNSRNGSWFIQALTEVLQKSWQSLDLLTILTRVNKKVALDFTSKTSDPTMSNKKQIPMITSMLTKEIKFKAKQNY</sequence>
<evidence type="ECO:0000256" key="7">
    <source>
        <dbReference type="PIRSR" id="PIRSR038001-1"/>
    </source>
</evidence>
<evidence type="ECO:0000259" key="10">
    <source>
        <dbReference type="PROSITE" id="PS50207"/>
    </source>
</evidence>
<keyword evidence="5" id="KW-0788">Thiol protease</keyword>
<dbReference type="GO" id="GO:0006915">
    <property type="term" value="P:apoptotic process"/>
    <property type="evidence" value="ECO:0007669"/>
    <property type="project" value="UniProtKB-KW"/>
</dbReference>
<dbReference type="InterPro" id="IPR033139">
    <property type="entry name" value="Caspase_cys_AS"/>
</dbReference>
<keyword evidence="6" id="KW-0865">Zymogen</keyword>
<dbReference type="PROSITE" id="PS50208">
    <property type="entry name" value="CASPASE_P20"/>
    <property type="match status" value="1"/>
</dbReference>
<keyword evidence="2" id="KW-0645">Protease</keyword>
<accession>A0ABD3WRH4</accession>
<dbReference type="SUPFAM" id="SSF52129">
    <property type="entry name" value="Caspase-like"/>
    <property type="match status" value="1"/>
</dbReference>
<evidence type="ECO:0000313" key="12">
    <source>
        <dbReference type="EMBL" id="KAL3876372.1"/>
    </source>
</evidence>
<dbReference type="PRINTS" id="PR00376">
    <property type="entry name" value="IL1BCENZYME"/>
</dbReference>
<feature type="compositionally biased region" description="Basic and acidic residues" evidence="9">
    <location>
        <begin position="8"/>
        <end position="33"/>
    </location>
</feature>
<dbReference type="SMART" id="SM00115">
    <property type="entry name" value="CASc"/>
    <property type="match status" value="1"/>
</dbReference>
<evidence type="ECO:0000256" key="5">
    <source>
        <dbReference type="ARBA" id="ARBA00022807"/>
    </source>
</evidence>
<dbReference type="PIRSF" id="PIRSF038001">
    <property type="entry name" value="Caspase_ICE"/>
    <property type="match status" value="1"/>
</dbReference>
<dbReference type="InterPro" id="IPR002398">
    <property type="entry name" value="Pept_C14"/>
</dbReference>
<dbReference type="GO" id="GO:0006508">
    <property type="term" value="P:proteolysis"/>
    <property type="evidence" value="ECO:0007669"/>
    <property type="project" value="UniProtKB-KW"/>
</dbReference>
<reference evidence="12 13" key="1">
    <citation type="submission" date="2024-11" db="EMBL/GenBank/DDBJ databases">
        <title>Chromosome-level genome assembly of the freshwater bivalve Anodonta woodiana.</title>
        <authorList>
            <person name="Chen X."/>
        </authorList>
    </citation>
    <scope>NUCLEOTIDE SEQUENCE [LARGE SCALE GENOMIC DNA]</scope>
    <source>
        <strain evidence="12">MN2024</strain>
        <tissue evidence="12">Gills</tissue>
    </source>
</reference>
<organism evidence="12 13">
    <name type="scientific">Sinanodonta woodiana</name>
    <name type="common">Chinese pond mussel</name>
    <name type="synonym">Anodonta woodiana</name>
    <dbReference type="NCBI Taxonomy" id="1069815"/>
    <lineage>
        <taxon>Eukaryota</taxon>
        <taxon>Metazoa</taxon>
        <taxon>Spiralia</taxon>
        <taxon>Lophotrochozoa</taxon>
        <taxon>Mollusca</taxon>
        <taxon>Bivalvia</taxon>
        <taxon>Autobranchia</taxon>
        <taxon>Heteroconchia</taxon>
        <taxon>Palaeoheterodonta</taxon>
        <taxon>Unionida</taxon>
        <taxon>Unionoidea</taxon>
        <taxon>Unionidae</taxon>
        <taxon>Unioninae</taxon>
        <taxon>Sinanodonta</taxon>
    </lineage>
</organism>
<dbReference type="GO" id="GO:0008234">
    <property type="term" value="F:cysteine-type peptidase activity"/>
    <property type="evidence" value="ECO:0007669"/>
    <property type="project" value="UniProtKB-KW"/>
</dbReference>
<dbReference type="PROSITE" id="PS01122">
    <property type="entry name" value="CASPASE_CYS"/>
    <property type="match status" value="1"/>
</dbReference>
<dbReference type="InterPro" id="IPR016129">
    <property type="entry name" value="Caspase_his_AS"/>
</dbReference>
<dbReference type="AlphaFoldDB" id="A0ABD3WRH4"/>
<evidence type="ECO:0000256" key="2">
    <source>
        <dbReference type="ARBA" id="ARBA00022670"/>
    </source>
</evidence>
<dbReference type="PROSITE" id="PS01121">
    <property type="entry name" value="CASPASE_HIS"/>
    <property type="match status" value="1"/>
</dbReference>
<dbReference type="CDD" id="cd00032">
    <property type="entry name" value="CASc"/>
    <property type="match status" value="1"/>
</dbReference>
<protein>
    <recommendedName>
        <fullName evidence="14">Caspase-3</fullName>
    </recommendedName>
</protein>
<feature type="domain" description="Caspase family p10" evidence="10">
    <location>
        <begin position="216"/>
        <end position="310"/>
    </location>
</feature>
<proteinExistence type="inferred from homology"/>
<comment type="similarity">
    <text evidence="1 8">Belongs to the peptidase C14A family.</text>
</comment>
<evidence type="ECO:0000256" key="6">
    <source>
        <dbReference type="ARBA" id="ARBA00023145"/>
    </source>
</evidence>
<dbReference type="EMBL" id="JBJQND010000005">
    <property type="protein sequence ID" value="KAL3876372.1"/>
    <property type="molecule type" value="Genomic_DNA"/>
</dbReference>
<feature type="active site" evidence="7">
    <location>
        <position position="149"/>
    </location>
</feature>
<dbReference type="InterPro" id="IPR015917">
    <property type="entry name" value="Pept_C14A"/>
</dbReference>
<dbReference type="InterPro" id="IPR002138">
    <property type="entry name" value="Pept_C14_p10"/>
</dbReference>
<dbReference type="PANTHER" id="PTHR10454">
    <property type="entry name" value="CASPASE"/>
    <property type="match status" value="1"/>
</dbReference>
<dbReference type="PANTHER" id="PTHR10454:SF232">
    <property type="entry name" value="AT03047P-RELATED"/>
    <property type="match status" value="1"/>
</dbReference>
<dbReference type="InterPro" id="IPR029030">
    <property type="entry name" value="Caspase-like_dom_sf"/>
</dbReference>
<feature type="domain" description="Caspase family p20" evidence="11">
    <location>
        <begin position="69"/>
        <end position="195"/>
    </location>
</feature>
<evidence type="ECO:0000256" key="3">
    <source>
        <dbReference type="ARBA" id="ARBA00022703"/>
    </source>
</evidence>
<keyword evidence="3" id="KW-0053">Apoptosis</keyword>
<dbReference type="Proteomes" id="UP001634394">
    <property type="component" value="Unassembled WGS sequence"/>
</dbReference>
<comment type="caution">
    <text evidence="12">The sequence shown here is derived from an EMBL/GenBank/DDBJ whole genome shotgun (WGS) entry which is preliminary data.</text>
</comment>
<name>A0ABD3WRH4_SINWO</name>
<dbReference type="Pfam" id="PF00656">
    <property type="entry name" value="Peptidase_C14"/>
    <property type="match status" value="1"/>
</dbReference>
<keyword evidence="13" id="KW-1185">Reference proteome</keyword>
<evidence type="ECO:0000256" key="1">
    <source>
        <dbReference type="ARBA" id="ARBA00010134"/>
    </source>
</evidence>
<feature type="active site" evidence="7">
    <location>
        <position position="191"/>
    </location>
</feature>
<dbReference type="FunFam" id="3.40.50.1460:FF:000001">
    <property type="entry name" value="Caspase-3 preproprotein"/>
    <property type="match status" value="1"/>
</dbReference>
<feature type="region of interest" description="Disordered" evidence="9">
    <location>
        <begin position="1"/>
        <end position="45"/>
    </location>
</feature>
<dbReference type="InterPro" id="IPR011600">
    <property type="entry name" value="Pept_C14_caspase"/>
</dbReference>
<dbReference type="Gene3D" id="3.40.50.1460">
    <property type="match status" value="1"/>
</dbReference>
<evidence type="ECO:0008006" key="14">
    <source>
        <dbReference type="Google" id="ProtNLM"/>
    </source>
</evidence>
<evidence type="ECO:0000256" key="4">
    <source>
        <dbReference type="ARBA" id="ARBA00022801"/>
    </source>
</evidence>
<evidence type="ECO:0000259" key="11">
    <source>
        <dbReference type="PROSITE" id="PS50208"/>
    </source>
</evidence>
<keyword evidence="4" id="KW-0378">Hydrolase</keyword>
<evidence type="ECO:0000313" key="13">
    <source>
        <dbReference type="Proteomes" id="UP001634394"/>
    </source>
</evidence>
<gene>
    <name evidence="12" type="ORF">ACJMK2_034224</name>
</gene>
<dbReference type="PROSITE" id="PS50207">
    <property type="entry name" value="CASPASE_P10"/>
    <property type="match status" value="1"/>
</dbReference>
<evidence type="ECO:0000256" key="9">
    <source>
        <dbReference type="SAM" id="MobiDB-lite"/>
    </source>
</evidence>
<dbReference type="InterPro" id="IPR001309">
    <property type="entry name" value="Pept_C14_p20"/>
</dbReference>